<comment type="caution">
    <text evidence="17">The sequence shown here is derived from an EMBL/GenBank/DDBJ whole genome shotgun (WGS) entry which is preliminary data.</text>
</comment>
<name>A0A9X1BA65_9GAMM</name>
<dbReference type="SFLD" id="SFLDF00314">
    <property type="entry name" value="L-lysine_2_3-aminomutase_(yjeK"/>
    <property type="match status" value="1"/>
</dbReference>
<evidence type="ECO:0000256" key="9">
    <source>
        <dbReference type="ARBA" id="ARBA00022898"/>
    </source>
</evidence>
<dbReference type="NCBIfam" id="TIGR00238">
    <property type="entry name" value="KamA family radical SAM protein"/>
    <property type="match status" value="1"/>
</dbReference>
<evidence type="ECO:0000256" key="8">
    <source>
        <dbReference type="ARBA" id="ARBA00022723"/>
    </source>
</evidence>
<keyword evidence="8 14" id="KW-0479">Metal-binding</keyword>
<keyword evidence="11 14" id="KW-0411">Iron-sulfur</keyword>
<evidence type="ECO:0000256" key="3">
    <source>
        <dbReference type="ARBA" id="ARBA00001966"/>
    </source>
</evidence>
<keyword evidence="9 15" id="KW-0663">Pyridoxal phosphate</keyword>
<comment type="cofactor">
    <cofactor evidence="2 15">
        <name>pyridoxal 5'-phosphate</name>
        <dbReference type="ChEBI" id="CHEBI:597326"/>
    </cofactor>
</comment>
<dbReference type="PANTHER" id="PTHR30538">
    <property type="entry name" value="LYSINE 2,3-AMINOMUTASE-RELATED"/>
    <property type="match status" value="1"/>
</dbReference>
<dbReference type="InterPro" id="IPR013785">
    <property type="entry name" value="Aldolase_TIM"/>
</dbReference>
<comment type="similarity">
    <text evidence="4">Belongs to the radical SAM superfamily. KamA family.</text>
</comment>
<dbReference type="InterPro" id="IPR007197">
    <property type="entry name" value="rSAM"/>
</dbReference>
<comment type="cofactor">
    <cofactor evidence="3">
        <name>[4Fe-4S] cluster</name>
        <dbReference type="ChEBI" id="CHEBI:49883"/>
    </cofactor>
</comment>
<proteinExistence type="inferred from homology"/>
<feature type="domain" description="Radical SAM core" evidence="16">
    <location>
        <begin position="105"/>
        <end position="328"/>
    </location>
</feature>
<dbReference type="PROSITE" id="PS51918">
    <property type="entry name" value="RADICAL_SAM"/>
    <property type="match status" value="1"/>
</dbReference>
<dbReference type="PANTHER" id="PTHR30538:SF1">
    <property type="entry name" value="L-LYSINE 2,3-AMINOMUTASE"/>
    <property type="match status" value="1"/>
</dbReference>
<evidence type="ECO:0000256" key="10">
    <source>
        <dbReference type="ARBA" id="ARBA00023004"/>
    </source>
</evidence>
<evidence type="ECO:0000256" key="6">
    <source>
        <dbReference type="ARBA" id="ARBA00022485"/>
    </source>
</evidence>
<evidence type="ECO:0000256" key="14">
    <source>
        <dbReference type="PIRSR" id="PIRSR004911-1"/>
    </source>
</evidence>
<evidence type="ECO:0000256" key="4">
    <source>
        <dbReference type="ARBA" id="ARBA00008703"/>
    </source>
</evidence>
<dbReference type="EMBL" id="NRSD01000015">
    <property type="protein sequence ID" value="MBK1645756.1"/>
    <property type="molecule type" value="Genomic_DNA"/>
</dbReference>
<evidence type="ECO:0000256" key="7">
    <source>
        <dbReference type="ARBA" id="ARBA00022691"/>
    </source>
</evidence>
<reference evidence="17 18" key="1">
    <citation type="journal article" date="2020" name="Microorganisms">
        <title>Osmotic Adaptation and Compatible Solute Biosynthesis of Phototrophic Bacteria as Revealed from Genome Analyses.</title>
        <authorList>
            <person name="Imhoff J.F."/>
            <person name="Rahn T."/>
            <person name="Kunzel S."/>
            <person name="Keller A."/>
            <person name="Neulinger S.C."/>
        </authorList>
    </citation>
    <scope>NUCLEOTIDE SEQUENCE [LARGE SCALE GENOMIC DNA]</scope>
    <source>
        <strain evidence="17 18">DSM 21303</strain>
    </source>
</reference>
<evidence type="ECO:0000256" key="11">
    <source>
        <dbReference type="ARBA" id="ARBA00023014"/>
    </source>
</evidence>
<evidence type="ECO:0000256" key="15">
    <source>
        <dbReference type="PIRSR" id="PIRSR603739-50"/>
    </source>
</evidence>
<dbReference type="InterPro" id="IPR003739">
    <property type="entry name" value="Lys_aminomutase/Glu_NH3_mut"/>
</dbReference>
<evidence type="ECO:0000256" key="1">
    <source>
        <dbReference type="ARBA" id="ARBA00001352"/>
    </source>
</evidence>
<evidence type="ECO:0000256" key="12">
    <source>
        <dbReference type="ARBA" id="ARBA00023235"/>
    </source>
</evidence>
<dbReference type="SFLD" id="SFLDG01070">
    <property type="entry name" value="PLP-dependent"/>
    <property type="match status" value="1"/>
</dbReference>
<evidence type="ECO:0000313" key="18">
    <source>
        <dbReference type="Proteomes" id="UP001138802"/>
    </source>
</evidence>
<feature type="binding site" evidence="14">
    <location>
        <position position="119"/>
    </location>
    <ligand>
        <name>[4Fe-4S] cluster</name>
        <dbReference type="ChEBI" id="CHEBI:49883"/>
        <note>4Fe-4S-S-AdoMet</note>
    </ligand>
</feature>
<dbReference type="SFLD" id="SFLDS00029">
    <property type="entry name" value="Radical_SAM"/>
    <property type="match status" value="1"/>
</dbReference>
<comment type="catalytic activity">
    <reaction evidence="1">
        <text>L-lysine = D-beta-lysine</text>
        <dbReference type="Rhea" id="RHEA:44148"/>
        <dbReference type="ChEBI" id="CHEBI:32551"/>
        <dbReference type="ChEBI" id="CHEBI:84138"/>
    </reaction>
</comment>
<keyword evidence="10" id="KW-0408">Iron</keyword>
<dbReference type="CDD" id="cd01335">
    <property type="entry name" value="Radical_SAM"/>
    <property type="match status" value="1"/>
</dbReference>
<dbReference type="NCBIfam" id="TIGR03821">
    <property type="entry name" value="EFP_modif_epmB"/>
    <property type="match status" value="1"/>
</dbReference>
<sequence length="356" mass="39514">MVPRSGTICQTSAWKQELAEAYRRLDDLLAACGLVAAEVPDLDLLPADFRLLVPRGFAALMRRGDPRDPLLRQVLPLRAERHLTPGYVLDPVGDGAAARGQGLLHKYAGRALILMTDACAVHCRYCFRKHFDYEGLVPSAQRQAAVVAAIRADESLREIILSGGDPLLLSDGMLGRWLHRLDAIAHLRRLRIHTRLPVVLPSRITESLVRVLRATRLDVTVVIHANHPNELGVAAEHALRRLRRGGITLLNQSVLLRGVNDQVATLEALSERLFSCSTLPYYLHQLDPVQGAAHFAVTDRDALILEERLRTRLSGYLMPRLVREHPGAFAKMPVSSDGWFSRLLNPGVSLNDPEDP</sequence>
<dbReference type="GO" id="GO:0016853">
    <property type="term" value="F:isomerase activity"/>
    <property type="evidence" value="ECO:0007669"/>
    <property type="project" value="UniProtKB-KW"/>
</dbReference>
<dbReference type="InterPro" id="IPR058240">
    <property type="entry name" value="rSAM_sf"/>
</dbReference>
<protein>
    <recommendedName>
        <fullName evidence="5">L-lysine 2,3-aminomutase</fullName>
    </recommendedName>
    <alternativeName>
        <fullName evidence="13">EF-P post-translational modification enzyme B</fullName>
    </alternativeName>
</protein>
<keyword evidence="6 14" id="KW-0004">4Fe-4S</keyword>
<dbReference type="SUPFAM" id="SSF102114">
    <property type="entry name" value="Radical SAM enzymes"/>
    <property type="match status" value="1"/>
</dbReference>
<evidence type="ECO:0000256" key="13">
    <source>
        <dbReference type="ARBA" id="ARBA00030756"/>
    </source>
</evidence>
<evidence type="ECO:0000313" key="17">
    <source>
        <dbReference type="EMBL" id="MBK1645756.1"/>
    </source>
</evidence>
<dbReference type="Gene3D" id="3.20.20.70">
    <property type="entry name" value="Aldolase class I"/>
    <property type="match status" value="1"/>
</dbReference>
<dbReference type="InterPro" id="IPR022462">
    <property type="entry name" value="EpmB"/>
</dbReference>
<keyword evidence="7" id="KW-0949">S-adenosyl-L-methionine</keyword>
<gene>
    <name evidence="17" type="primary">epmB</name>
    <name evidence="17" type="ORF">CKO25_14065</name>
</gene>
<dbReference type="Proteomes" id="UP001138802">
    <property type="component" value="Unassembled WGS sequence"/>
</dbReference>
<evidence type="ECO:0000256" key="2">
    <source>
        <dbReference type="ARBA" id="ARBA00001933"/>
    </source>
</evidence>
<feature type="modified residue" description="N6-(pyridoxal phosphate)lysine" evidence="15">
    <location>
        <position position="331"/>
    </location>
</feature>
<dbReference type="AlphaFoldDB" id="A0A9X1BA65"/>
<evidence type="ECO:0000259" key="16">
    <source>
        <dbReference type="PROSITE" id="PS51918"/>
    </source>
</evidence>
<accession>A0A9X1BA65</accession>
<keyword evidence="12" id="KW-0413">Isomerase</keyword>
<feature type="binding site" evidence="14">
    <location>
        <position position="123"/>
    </location>
    <ligand>
        <name>[4Fe-4S] cluster</name>
        <dbReference type="ChEBI" id="CHEBI:49883"/>
        <note>4Fe-4S-S-AdoMet</note>
    </ligand>
</feature>
<dbReference type="GO" id="GO:0046872">
    <property type="term" value="F:metal ion binding"/>
    <property type="evidence" value="ECO:0007669"/>
    <property type="project" value="UniProtKB-KW"/>
</dbReference>
<dbReference type="GO" id="GO:0051539">
    <property type="term" value="F:4 iron, 4 sulfur cluster binding"/>
    <property type="evidence" value="ECO:0007669"/>
    <property type="project" value="UniProtKB-KW"/>
</dbReference>
<evidence type="ECO:0000256" key="5">
    <source>
        <dbReference type="ARBA" id="ARBA00022363"/>
    </source>
</evidence>
<dbReference type="Pfam" id="PF04055">
    <property type="entry name" value="Radical_SAM"/>
    <property type="match status" value="1"/>
</dbReference>
<dbReference type="RefSeq" id="WP_200388562.1">
    <property type="nucleotide sequence ID" value="NZ_NRSD01000015.1"/>
</dbReference>
<feature type="binding site" evidence="14">
    <location>
        <position position="126"/>
    </location>
    <ligand>
        <name>[4Fe-4S] cluster</name>
        <dbReference type="ChEBI" id="CHEBI:49883"/>
        <note>4Fe-4S-S-AdoMet</note>
    </ligand>
</feature>
<keyword evidence="18" id="KW-1185">Reference proteome</keyword>
<organism evidence="17 18">
    <name type="scientific">Thiocapsa imhoffii</name>
    <dbReference type="NCBI Taxonomy" id="382777"/>
    <lineage>
        <taxon>Bacteria</taxon>
        <taxon>Pseudomonadati</taxon>
        <taxon>Pseudomonadota</taxon>
        <taxon>Gammaproteobacteria</taxon>
        <taxon>Chromatiales</taxon>
        <taxon>Chromatiaceae</taxon>
        <taxon>Thiocapsa</taxon>
    </lineage>
</organism>
<dbReference type="PIRSF" id="PIRSF004911">
    <property type="entry name" value="DUF160"/>
    <property type="match status" value="1"/>
</dbReference>